<dbReference type="SUPFAM" id="SSF161098">
    <property type="entry name" value="MetI-like"/>
    <property type="match status" value="1"/>
</dbReference>
<keyword evidence="7 10" id="KW-1133">Transmembrane helix</keyword>
<evidence type="ECO:0000256" key="10">
    <source>
        <dbReference type="RuleBase" id="RU363043"/>
    </source>
</evidence>
<organism evidence="12 14">
    <name type="scientific">Staphylococcus petrasii</name>
    <dbReference type="NCBI Taxonomy" id="1276936"/>
    <lineage>
        <taxon>Bacteria</taxon>
        <taxon>Bacillati</taxon>
        <taxon>Bacillota</taxon>
        <taxon>Bacilli</taxon>
        <taxon>Bacillales</taxon>
        <taxon>Staphylococcaceae</taxon>
        <taxon>Staphylococcus</taxon>
    </lineage>
</organism>
<dbReference type="OrthoDB" id="9807065at2"/>
<dbReference type="InterPro" id="IPR000515">
    <property type="entry name" value="MetI-like"/>
</dbReference>
<dbReference type="GO" id="GO:0015675">
    <property type="term" value="P:nickel cation transport"/>
    <property type="evidence" value="ECO:0007669"/>
    <property type="project" value="UniProtKB-KW"/>
</dbReference>
<feature type="transmembrane region" description="Helical" evidence="10">
    <location>
        <begin position="156"/>
        <end position="182"/>
    </location>
</feature>
<keyword evidence="5" id="KW-0533">Nickel</keyword>
<feature type="domain" description="ABC transmembrane type-1" evidence="11">
    <location>
        <begin position="89"/>
        <end position="300"/>
    </location>
</feature>
<dbReference type="Proteomes" id="UP000254047">
    <property type="component" value="Unassembled WGS sequence"/>
</dbReference>
<reference evidence="13 15" key="2">
    <citation type="submission" date="2019-04" db="EMBL/GenBank/DDBJ databases">
        <title>Genomic characterization of Staphylococcus petrasii strains.</title>
        <authorList>
            <person name="Vrbovska V."/>
            <person name="Kovarovic V."/>
            <person name="Maslanova I."/>
            <person name="Indrakova A."/>
            <person name="Petras P."/>
            <person name="Sedo O."/>
            <person name="Svec P."/>
            <person name="Fisarova L."/>
            <person name="Sedlacek I."/>
            <person name="Doskar J."/>
            <person name="Pantucek R."/>
        </authorList>
    </citation>
    <scope>NUCLEOTIDE SEQUENCE [LARGE SCALE GENOMIC DNA]</scope>
    <source>
        <strain evidence="13 15">P5404</strain>
    </source>
</reference>
<protein>
    <recommendedName>
        <fullName evidence="10">Phosphate transport system permease protein PstA</fullName>
    </recommendedName>
</protein>
<evidence type="ECO:0000313" key="12">
    <source>
        <dbReference type="EMBL" id="SUM44270.1"/>
    </source>
</evidence>
<keyword evidence="9 10" id="KW-0472">Membrane</keyword>
<keyword evidence="4 10" id="KW-1003">Cell membrane</keyword>
<evidence type="ECO:0000256" key="3">
    <source>
        <dbReference type="ARBA" id="ARBA00022448"/>
    </source>
</evidence>
<feature type="transmembrane region" description="Helical" evidence="10">
    <location>
        <begin position="240"/>
        <end position="260"/>
    </location>
</feature>
<dbReference type="GeneID" id="48902280"/>
<dbReference type="AlphaFoldDB" id="A0A380G1N9"/>
<comment type="subcellular location">
    <subcellularLocation>
        <location evidence="1 10">Cell membrane</location>
        <topology evidence="1 10">Multi-pass membrane protein</topology>
    </subcellularLocation>
</comment>
<dbReference type="Pfam" id="PF00528">
    <property type="entry name" value="BPD_transp_1"/>
    <property type="match status" value="1"/>
</dbReference>
<keyword evidence="8" id="KW-0921">Nickel transport</keyword>
<evidence type="ECO:0000259" key="11">
    <source>
        <dbReference type="PROSITE" id="PS50928"/>
    </source>
</evidence>
<evidence type="ECO:0000313" key="15">
    <source>
        <dbReference type="Proteomes" id="UP000297598"/>
    </source>
</evidence>
<dbReference type="PROSITE" id="PS50928">
    <property type="entry name" value="ABC_TM1"/>
    <property type="match status" value="1"/>
</dbReference>
<evidence type="ECO:0000256" key="7">
    <source>
        <dbReference type="ARBA" id="ARBA00022989"/>
    </source>
</evidence>
<keyword evidence="8" id="KW-0406">Ion transport</keyword>
<dbReference type="PANTHER" id="PTHR43470:SF5">
    <property type="entry name" value="PHOSPHATE TRANSPORT SYSTEM PERMEASE PROTEIN PSTA"/>
    <property type="match status" value="1"/>
</dbReference>
<dbReference type="InterPro" id="IPR005672">
    <property type="entry name" value="Phosphate_PstA"/>
</dbReference>
<dbReference type="Proteomes" id="UP000297598">
    <property type="component" value="Unassembled WGS sequence"/>
</dbReference>
<evidence type="ECO:0000313" key="13">
    <source>
        <dbReference type="EMBL" id="TGE19532.1"/>
    </source>
</evidence>
<evidence type="ECO:0000256" key="1">
    <source>
        <dbReference type="ARBA" id="ARBA00004651"/>
    </source>
</evidence>
<evidence type="ECO:0000256" key="5">
    <source>
        <dbReference type="ARBA" id="ARBA00022596"/>
    </source>
</evidence>
<feature type="transmembrane region" description="Helical" evidence="10">
    <location>
        <begin position="93"/>
        <end position="114"/>
    </location>
</feature>
<feature type="transmembrane region" description="Helical" evidence="10">
    <location>
        <begin position="39"/>
        <end position="61"/>
    </location>
</feature>
<feature type="transmembrane region" description="Helical" evidence="10">
    <location>
        <begin position="126"/>
        <end position="150"/>
    </location>
</feature>
<dbReference type="GO" id="GO:0005315">
    <property type="term" value="F:phosphate transmembrane transporter activity"/>
    <property type="evidence" value="ECO:0007669"/>
    <property type="project" value="InterPro"/>
</dbReference>
<name>A0A380G1N9_9STAP</name>
<dbReference type="GO" id="GO:0005886">
    <property type="term" value="C:plasma membrane"/>
    <property type="evidence" value="ECO:0007669"/>
    <property type="project" value="UniProtKB-SubCell"/>
</dbReference>
<gene>
    <name evidence="12" type="primary">pstA</name>
    <name evidence="13" type="ORF">BJR09_00805</name>
    <name evidence="12" type="ORF">NCTC13830_01670</name>
</gene>
<evidence type="ECO:0000256" key="8">
    <source>
        <dbReference type="ARBA" id="ARBA00023112"/>
    </source>
</evidence>
<dbReference type="InterPro" id="IPR035906">
    <property type="entry name" value="MetI-like_sf"/>
</dbReference>
<keyword evidence="6 10" id="KW-0812">Transmembrane</keyword>
<dbReference type="EMBL" id="UHDO01000001">
    <property type="protein sequence ID" value="SUM44270.1"/>
    <property type="molecule type" value="Genomic_DNA"/>
</dbReference>
<dbReference type="NCBIfam" id="TIGR00974">
    <property type="entry name" value="3a0107s02c"/>
    <property type="match status" value="1"/>
</dbReference>
<comment type="similarity">
    <text evidence="2 10">Belongs to the binding-protein-dependent transport system permease family. CysTW subfamily.</text>
</comment>
<sequence length="311" mass="33230">MTTTTNPNTTNPKAKGLIDQSKVEKNISSRATTNKINKWLFFACIVIALLVLVALLVQTLVKGVGHLTPEFFTNFSSSTPSQAGIKGALAGTIWLMISIIPISIILGVGTAIYLEEYAKDNFFTSFIKISISNLAGVPSIVFGLLGLTLFVRGGGIQALALGNSIIAAALTMSLLILPIIIVSSQEAIRAVPNSVREASYGLGANKWQTIRRVVLPASLPGILTGFILSLSRALGETAPLILIGVPTILLATPTSIMSMFTALPTQIYTWAKMPQAEFQNVASAAIIVLLVILLLMNAVAIFLRNKFSRKY</sequence>
<dbReference type="GO" id="GO:0035435">
    <property type="term" value="P:phosphate ion transmembrane transport"/>
    <property type="evidence" value="ECO:0007669"/>
    <property type="project" value="InterPro"/>
</dbReference>
<dbReference type="PANTHER" id="PTHR43470">
    <property type="entry name" value="PHOSPHATE TRANSPORT SYSTEM PERMEASE PROTEIN PSTA-RELATED"/>
    <property type="match status" value="1"/>
</dbReference>
<accession>A0A380G1N9</accession>
<keyword evidence="15" id="KW-1185">Reference proteome</keyword>
<evidence type="ECO:0000313" key="14">
    <source>
        <dbReference type="Proteomes" id="UP000254047"/>
    </source>
</evidence>
<dbReference type="EMBL" id="SRLS01000001">
    <property type="protein sequence ID" value="TGE19532.1"/>
    <property type="molecule type" value="Genomic_DNA"/>
</dbReference>
<evidence type="ECO:0000256" key="6">
    <source>
        <dbReference type="ARBA" id="ARBA00022692"/>
    </source>
</evidence>
<dbReference type="Gene3D" id="1.10.3720.10">
    <property type="entry name" value="MetI-like"/>
    <property type="match status" value="1"/>
</dbReference>
<dbReference type="RefSeq" id="WP_103298061.1">
    <property type="nucleotide sequence ID" value="NZ_AP040368.1"/>
</dbReference>
<proteinExistence type="inferred from homology"/>
<reference evidence="12 14" key="1">
    <citation type="submission" date="2018-06" db="EMBL/GenBank/DDBJ databases">
        <authorList>
            <consortium name="Pathogen Informatics"/>
            <person name="Doyle S."/>
        </authorList>
    </citation>
    <scope>NUCLEOTIDE SEQUENCE [LARGE SCALE GENOMIC DNA]</scope>
    <source>
        <strain evidence="12 14">NCTC13830</strain>
    </source>
</reference>
<evidence type="ECO:0000256" key="2">
    <source>
        <dbReference type="ARBA" id="ARBA00007069"/>
    </source>
</evidence>
<accession>A0A5F1B5P8</accession>
<feature type="transmembrane region" description="Helical" evidence="10">
    <location>
        <begin position="281"/>
        <end position="303"/>
    </location>
</feature>
<evidence type="ECO:0000256" key="4">
    <source>
        <dbReference type="ARBA" id="ARBA00022475"/>
    </source>
</evidence>
<dbReference type="CDD" id="cd06261">
    <property type="entry name" value="TM_PBP2"/>
    <property type="match status" value="1"/>
</dbReference>
<evidence type="ECO:0000256" key="9">
    <source>
        <dbReference type="ARBA" id="ARBA00023136"/>
    </source>
</evidence>
<keyword evidence="3" id="KW-0813">Transport</keyword>